<keyword evidence="3" id="KW-1185">Reference proteome</keyword>
<name>A0A2A2I727_9GAMM</name>
<dbReference type="InterPro" id="IPR013492">
    <property type="entry name" value="CRISPR-assoc_Cas9/Csx12"/>
</dbReference>
<evidence type="ECO:0000313" key="2">
    <source>
        <dbReference type="EMBL" id="PAV27549.1"/>
    </source>
</evidence>
<protein>
    <submittedName>
        <fullName evidence="2">Type II-B CRISPR-associated RNA-guided endonuclease Cas9/Csx12</fullName>
    </submittedName>
</protein>
<keyword evidence="2" id="KW-0378">Hydrolase</keyword>
<evidence type="ECO:0000313" key="3">
    <source>
        <dbReference type="Proteomes" id="UP000218332"/>
    </source>
</evidence>
<keyword evidence="2" id="KW-0255">Endonuclease</keyword>
<evidence type="ECO:0000259" key="1">
    <source>
        <dbReference type="Pfam" id="PF21069"/>
    </source>
</evidence>
<accession>A0A2A2I727</accession>
<dbReference type="NCBIfam" id="TIGR03031">
    <property type="entry name" value="cas_csx12"/>
    <property type="match status" value="1"/>
</dbReference>
<dbReference type="Proteomes" id="UP000218332">
    <property type="component" value="Unassembled WGS sequence"/>
</dbReference>
<dbReference type="Gene3D" id="1.10.30.50">
    <property type="match status" value="1"/>
</dbReference>
<proteinExistence type="predicted"/>
<sequence length="1439" mass="163159">MCNLYLKAHSENDYLGESTMTKLVSPIAVDQGARYTGIYSLSYEPGVDPFLESKNAEVVVVDNDKLTLSMAPRRAGRHLRRGNQRFKLARRLLTLVLREAFGVDPDQLDQREREFLFGLLKRRGFTFLGEEIDEEAISGLDPDLVKRLLRNCPPFESLESLWQSLSSDPGMCREFLQLSTGSDDSLDLETLDKRWLKKWLKDNVEEASDKETIERLTSGVLALRDGCRAVIRAKWDGHHPRHIYLENIAQDLKHQPEGNALADRIGLSTGELSHLIGNISNLPLRPLRRYFNDKRFSRNADRWYPERMARQLTREWKGWQPDGVSKDIVQRSRELLKGLSNAAQDPVRFWKYTDPLQTIPPYERHSNRRPPKCQSLLIDVTALGERWPEWERWIAPLHKANPELSEGIDGFSPSISGPNEPRLAFLQRVLDRSTLFDPYGLRQLAVESRSHRAAQGKETLFRDLGDQHARGFLSFVTAYHREREQARSGFWDNQREGRLLKRCHTNPPHKGKILHLLLNRLLDGDIEDVEGFRDEITKTKIGRSTLKGIAQRASDVQKRYGNALNATLKEADLDKATYKRLNDLQALIEKAGPEIGRIAGCPENRRNRLGNVFILAQLFNLLFGDPSGFSSTCRSCSEENAWRSRSVPVPGEDREGWRMIPLTADSVRPFDGVVRRAVDAQARAMARLKKQELKKRDLPAGSFVSIPVLLEQNRFSFSEDLAAIKQRIAPSARHRNRQKAAREAQEQQISRWRGKLDRIRDASHGICPYSGRDLNQVNGQIDHILPRAQSRKLDGTTWNHEANLIYCSTSANVDKGETLKNLEDLDPGYLEAVFPGQSLTSIRQWIADRVKPLLARSGRMPSFVELERDQSIALRHALFDEDLRPQVMELLRGQARATRVNGTQAWLARRFVEELRRSVPELTLSFSVNRIQPEDVGLMRESLSEIRPEFLKAPDQPLSSHAIDAAMVYAAASSLPRMESELHVPAEPLAELHDRLARLLPERIDFTDVSRKPVYSLPRADSQTLFKDTYYAERFLPLLVSSDGALRAGFTPENSVEVKPARKRSESTPAEIAISRLDGFLRLRGARWSGDLSSLFASDASSDQWVALSVDRPLALARLQQVGRGEDELTDTDALLGALKYLTNKKELRTAVVGTGSALMSWEKLNEEIEKKTTLSVSIKGAGLKSDGAKLSLPARSHWLRFAARLNEEGVLGSNPGWSDAEWRRFFQTVFPSAKRDRQHQKVRKVWSLPVVPGSPSGLVRHQRRTRSGQTVFQVASLHEFKHMGVVLRERKAEGVFPGYLRWSTNLAPLAGVLQSPSQRMIRFDQWYPLDRPSVCQSADILSVSAAWGSGLRRSVEVTVSQELACRVFDVNSAWNLPANLKLHNNASELWPIEAIGWPRNNKVELRAITPSGVVLRYQKDKGGKPIQQELERAIREEE</sequence>
<organism evidence="2 3">
    <name type="scientific">Tamilnaduibacter salinus</name>
    <dbReference type="NCBI Taxonomy" id="1484056"/>
    <lineage>
        <taxon>Bacteria</taxon>
        <taxon>Pseudomonadati</taxon>
        <taxon>Pseudomonadota</taxon>
        <taxon>Gammaproteobacteria</taxon>
        <taxon>Pseudomonadales</taxon>
        <taxon>Marinobacteraceae</taxon>
        <taxon>Tamilnaduibacter</taxon>
    </lineage>
</organism>
<keyword evidence="2" id="KW-0540">Nuclease</keyword>
<dbReference type="Pfam" id="PF21069">
    <property type="entry name" value="Csx12"/>
    <property type="match status" value="1"/>
</dbReference>
<dbReference type="SMR" id="A0A2A2I727"/>
<reference evidence="2 3" key="1">
    <citation type="submission" date="2017-07" db="EMBL/GenBank/DDBJ databases">
        <title>Tamlnaduibacter salinus (Mi-7) genome sequencing.</title>
        <authorList>
            <person name="Verma A."/>
            <person name="Krishnamurthi S."/>
        </authorList>
    </citation>
    <scope>NUCLEOTIDE SEQUENCE [LARGE SCALE GENOMIC DNA]</scope>
    <source>
        <strain evidence="2 3">Mi-7</strain>
    </source>
</reference>
<dbReference type="InterPro" id="IPR049465">
    <property type="entry name" value="Cas9_lobe"/>
</dbReference>
<dbReference type="GO" id="GO:0004519">
    <property type="term" value="F:endonuclease activity"/>
    <property type="evidence" value="ECO:0007669"/>
    <property type="project" value="UniProtKB-KW"/>
</dbReference>
<comment type="caution">
    <text evidence="2">The sequence shown here is derived from an EMBL/GenBank/DDBJ whole genome shotgun (WGS) entry which is preliminary data.</text>
</comment>
<dbReference type="EMBL" id="NMPM01000001">
    <property type="protein sequence ID" value="PAV27549.1"/>
    <property type="molecule type" value="Genomic_DNA"/>
</dbReference>
<feature type="domain" description="CRISPR-associated endonuclease Cas9 alpha-helical lobe" evidence="1">
    <location>
        <begin position="72"/>
        <end position="645"/>
    </location>
</feature>
<gene>
    <name evidence="2" type="primary">cas9</name>
    <name evidence="2" type="ORF">CF392_00020</name>
</gene>